<protein>
    <recommendedName>
        <fullName evidence="2">PH domain-containing protein</fullName>
    </recommendedName>
</protein>
<feature type="compositionally biased region" description="Basic and acidic residues" evidence="1">
    <location>
        <begin position="19"/>
        <end position="38"/>
    </location>
</feature>
<accession>A0A8J5QIE6</accession>
<evidence type="ECO:0000259" key="2">
    <source>
        <dbReference type="SMART" id="SM00233"/>
    </source>
</evidence>
<feature type="compositionally biased region" description="Polar residues" evidence="1">
    <location>
        <begin position="1"/>
        <end position="10"/>
    </location>
</feature>
<proteinExistence type="predicted"/>
<feature type="region of interest" description="Disordered" evidence="1">
    <location>
        <begin position="317"/>
        <end position="382"/>
    </location>
</feature>
<dbReference type="EMBL" id="JAGSYN010000214">
    <property type="protein sequence ID" value="KAG7661706.1"/>
    <property type="molecule type" value="Genomic_DNA"/>
</dbReference>
<feature type="compositionally biased region" description="Polar residues" evidence="1">
    <location>
        <begin position="369"/>
        <end position="382"/>
    </location>
</feature>
<evidence type="ECO:0000313" key="4">
    <source>
        <dbReference type="Proteomes" id="UP000694255"/>
    </source>
</evidence>
<comment type="caution">
    <text evidence="3">The sequence shown here is derived from an EMBL/GenBank/DDBJ whole genome shotgun (WGS) entry which is preliminary data.</text>
</comment>
<dbReference type="OrthoDB" id="299997at2759"/>
<dbReference type="RefSeq" id="XP_049261939.1">
    <property type="nucleotide sequence ID" value="XM_049408758.1"/>
</dbReference>
<name>A0A8J5QIE6_9ASCO</name>
<organism evidence="3 4">
    <name type="scientific">[Candida] subhashii</name>
    <dbReference type="NCBI Taxonomy" id="561895"/>
    <lineage>
        <taxon>Eukaryota</taxon>
        <taxon>Fungi</taxon>
        <taxon>Dikarya</taxon>
        <taxon>Ascomycota</taxon>
        <taxon>Saccharomycotina</taxon>
        <taxon>Pichiomycetes</taxon>
        <taxon>Debaryomycetaceae</taxon>
        <taxon>Spathaspora</taxon>
    </lineage>
</organism>
<dbReference type="AlphaFoldDB" id="A0A8J5QIE6"/>
<reference evidence="3 4" key="1">
    <citation type="journal article" date="2021" name="DNA Res.">
        <title>Genome analysis of Candida subhashii reveals its hybrid nature and dual mitochondrial genome conformations.</title>
        <authorList>
            <person name="Mixao V."/>
            <person name="Hegedusova E."/>
            <person name="Saus E."/>
            <person name="Pryszcz L.P."/>
            <person name="Cillingova A."/>
            <person name="Nosek J."/>
            <person name="Gabaldon T."/>
        </authorList>
    </citation>
    <scope>NUCLEOTIDE SEQUENCE [LARGE SCALE GENOMIC DNA]</scope>
    <source>
        <strain evidence="3 4">CBS 10753</strain>
    </source>
</reference>
<dbReference type="Proteomes" id="UP000694255">
    <property type="component" value="Unassembled WGS sequence"/>
</dbReference>
<dbReference type="GeneID" id="73471564"/>
<keyword evidence="4" id="KW-1185">Reference proteome</keyword>
<dbReference type="InterPro" id="IPR001849">
    <property type="entry name" value="PH_domain"/>
</dbReference>
<feature type="compositionally biased region" description="Polar residues" evidence="1">
    <location>
        <begin position="75"/>
        <end position="88"/>
    </location>
</feature>
<feature type="region of interest" description="Disordered" evidence="1">
    <location>
        <begin position="1"/>
        <end position="108"/>
    </location>
</feature>
<evidence type="ECO:0000313" key="3">
    <source>
        <dbReference type="EMBL" id="KAG7661706.1"/>
    </source>
</evidence>
<feature type="domain" description="PH" evidence="2">
    <location>
        <begin position="421"/>
        <end position="514"/>
    </location>
</feature>
<feature type="compositionally biased region" description="Polar residues" evidence="1">
    <location>
        <begin position="48"/>
        <end position="57"/>
    </location>
</feature>
<gene>
    <name evidence="3" type="ORF">J8A68_004764</name>
</gene>
<dbReference type="SMART" id="SM00233">
    <property type="entry name" value="PH"/>
    <property type="match status" value="1"/>
</dbReference>
<sequence length="633" mass="71228">MVFKIGNQSRLIDRISTPHRHDNSSETNKESESSDKKNWKQLVKVKSPNANKLFSSRESPKPRKESLPIKRQDISPKSQYSTPTSSPGSAYRSPKKIMNPRNTYSRSFDDYTKPGLDFSFEAILADNRPSLTSLLQDESEEIPQASPAKNPVVEVRRGKCFICHELLARILASERVITLACGDSVHSECFKALLASEIHDLHSIPSSPKKRNVIEFSKICKGESCASKKVESKIAIDFDKWNLVCSDLSSPKFSSQKEMNWKRQSSVVSALKSSLLEDKDYHATFSPSKSPPDTGNSSITFNVLKSTLVSPSASFLKKEEKPLPASPEDNDDFEPIHTNNFSKFPIPRNNSRRSLQRGRSSGTMEGRSRSTSPVPSIATSNTVSYKYDPKEAERIKNELMNILLEKCSGIQFSKLPQLGELRIADELSVCSHSNGSFTSRYCYLFENYMLIWDIRDIHDPVFIPIQKAKISSKESVLHISQTNNNNPITISLKSNSSYIIEKWVAAISDFSIAIPDEVITSTINVRRRPSRVSTIPSENESERDYIIQEPKSQDREINARNRCSSYYDSDSDRELINTALATRDVSQDSGDVNGIENRISQGDGSLFNTKPLLEDWSELIVQLDDVLKNETFV</sequence>
<feature type="compositionally biased region" description="Basic and acidic residues" evidence="1">
    <location>
        <begin position="58"/>
        <end position="74"/>
    </location>
</feature>
<evidence type="ECO:0000256" key="1">
    <source>
        <dbReference type="SAM" id="MobiDB-lite"/>
    </source>
</evidence>